<sequence>MADSPDIIASLDDLAGRYAAILCDVWGVVHNGEWHFPAAAAALARARVAKVPVVLITNSPRRSADVVAQMKVIGVPADACDRVVTSGDVTRDLIAEGPRNIFHIGPERDFTLYDGLDVDLVEEFEASGIVCTGLYDDEVEKPADYAELLQRLRARDLPFICANPDILVERGERTIWCAGALARDYAQLGGRTLIAGKPFAPIYDVAMKEVAGLVGRAVERSEVLAIGDGMMTDVKGAADNGFDVLYVSGGIHARDYGDPLRPDPERLAGFLEKHGYRPVAVIPRLK</sequence>
<dbReference type="GeneID" id="31888088"/>
<gene>
    <name evidence="1" type="ORF">MPLDJ20_110476</name>
</gene>
<dbReference type="NCBIfam" id="TIGR01460">
    <property type="entry name" value="HAD-SF-IIA"/>
    <property type="match status" value="1"/>
</dbReference>
<name>A0A090E6C0_MESPL</name>
<dbReference type="Pfam" id="PF13344">
    <property type="entry name" value="Hydrolase_6"/>
    <property type="match status" value="1"/>
</dbReference>
<dbReference type="GO" id="GO:0016791">
    <property type="term" value="F:phosphatase activity"/>
    <property type="evidence" value="ECO:0007669"/>
    <property type="project" value="TreeGrafter"/>
</dbReference>
<dbReference type="GO" id="GO:0005737">
    <property type="term" value="C:cytoplasm"/>
    <property type="evidence" value="ECO:0007669"/>
    <property type="project" value="TreeGrafter"/>
</dbReference>
<dbReference type="Gene3D" id="3.40.50.1000">
    <property type="entry name" value="HAD superfamily/HAD-like"/>
    <property type="match status" value="2"/>
</dbReference>
<dbReference type="InterPro" id="IPR036412">
    <property type="entry name" value="HAD-like_sf"/>
</dbReference>
<dbReference type="InterPro" id="IPR006356">
    <property type="entry name" value="HAD-SF_hydro_IIA_hyp3"/>
</dbReference>
<proteinExistence type="predicted"/>
<organism evidence="1 2">
    <name type="scientific">Mesorhizobium plurifarium</name>
    <dbReference type="NCBI Taxonomy" id="69974"/>
    <lineage>
        <taxon>Bacteria</taxon>
        <taxon>Pseudomonadati</taxon>
        <taxon>Pseudomonadota</taxon>
        <taxon>Alphaproteobacteria</taxon>
        <taxon>Hyphomicrobiales</taxon>
        <taxon>Phyllobacteriaceae</taxon>
        <taxon>Mesorhizobium</taxon>
    </lineage>
</organism>
<protein>
    <submittedName>
        <fullName evidence="1">HAD-superfamily hydrolase</fullName>
    </submittedName>
</protein>
<dbReference type="InterPro" id="IPR023214">
    <property type="entry name" value="HAD_sf"/>
</dbReference>
<dbReference type="Proteomes" id="UP000046373">
    <property type="component" value="Unassembled WGS sequence"/>
</dbReference>
<accession>A0A090E6C0</accession>
<dbReference type="PANTHER" id="PTHR19288">
    <property type="entry name" value="4-NITROPHENYLPHOSPHATASE-RELATED"/>
    <property type="match status" value="1"/>
</dbReference>
<evidence type="ECO:0000313" key="1">
    <source>
        <dbReference type="EMBL" id="CDX22817.1"/>
    </source>
</evidence>
<dbReference type="EMBL" id="CCNB01000003">
    <property type="protein sequence ID" value="CDX22817.1"/>
    <property type="molecule type" value="Genomic_DNA"/>
</dbReference>
<reference evidence="1 2" key="1">
    <citation type="submission" date="2014-08" db="EMBL/GenBank/DDBJ databases">
        <authorList>
            <person name="Moulin Lionel"/>
        </authorList>
    </citation>
    <scope>NUCLEOTIDE SEQUENCE [LARGE SCALE GENOMIC DNA]</scope>
</reference>
<dbReference type="PANTHER" id="PTHR19288:SF90">
    <property type="entry name" value="OS08G0542600 PROTEIN"/>
    <property type="match status" value="1"/>
</dbReference>
<dbReference type="CDD" id="cd07525">
    <property type="entry name" value="HAD_like"/>
    <property type="match status" value="1"/>
</dbReference>
<dbReference type="InterPro" id="IPR006357">
    <property type="entry name" value="HAD-SF_hydro_IIA"/>
</dbReference>
<evidence type="ECO:0000313" key="2">
    <source>
        <dbReference type="Proteomes" id="UP000046373"/>
    </source>
</evidence>
<dbReference type="AlphaFoldDB" id="A0A090E6C0"/>
<keyword evidence="1" id="KW-0378">Hydrolase</keyword>
<dbReference type="NCBIfam" id="TIGR01459">
    <property type="entry name" value="HAD-SF-IIA-hyp4"/>
    <property type="match status" value="1"/>
</dbReference>
<dbReference type="Pfam" id="PF13242">
    <property type="entry name" value="Hydrolase_like"/>
    <property type="match status" value="1"/>
</dbReference>
<dbReference type="SUPFAM" id="SSF56784">
    <property type="entry name" value="HAD-like"/>
    <property type="match status" value="1"/>
</dbReference>